<comment type="subunit">
    <text evidence="5">The complex is composed of two ATP-binding proteins (ModC), two transmembrane proteins (ModB) and a solute-binding protein (ModA).</text>
</comment>
<keyword evidence="4 7" id="KW-0732">Signal</keyword>
<dbReference type="SUPFAM" id="SSF53850">
    <property type="entry name" value="Periplasmic binding protein-like II"/>
    <property type="match status" value="1"/>
</dbReference>
<keyword evidence="9" id="KW-1185">Reference proteome</keyword>
<dbReference type="Gene3D" id="3.40.190.10">
    <property type="entry name" value="Periplasmic binding protein-like II"/>
    <property type="match status" value="2"/>
</dbReference>
<evidence type="ECO:0000256" key="1">
    <source>
        <dbReference type="ARBA" id="ARBA00009175"/>
    </source>
</evidence>
<dbReference type="EMBL" id="JAJLJH010000001">
    <property type="protein sequence ID" value="MCK9685267.1"/>
    <property type="molecule type" value="Genomic_DNA"/>
</dbReference>
<dbReference type="Pfam" id="PF13531">
    <property type="entry name" value="SBP_bac_11"/>
    <property type="match status" value="1"/>
</dbReference>
<evidence type="ECO:0000256" key="3">
    <source>
        <dbReference type="ARBA" id="ARBA00022723"/>
    </source>
</evidence>
<evidence type="ECO:0000256" key="4">
    <source>
        <dbReference type="ARBA" id="ARBA00022729"/>
    </source>
</evidence>
<dbReference type="InterPro" id="IPR050682">
    <property type="entry name" value="ModA/WtpA"/>
</dbReference>
<evidence type="ECO:0000256" key="5">
    <source>
        <dbReference type="ARBA" id="ARBA00062515"/>
    </source>
</evidence>
<evidence type="ECO:0000256" key="2">
    <source>
        <dbReference type="ARBA" id="ARBA00022505"/>
    </source>
</evidence>
<dbReference type="GO" id="GO:0030973">
    <property type="term" value="F:molybdate ion binding"/>
    <property type="evidence" value="ECO:0007669"/>
    <property type="project" value="InterPro"/>
</dbReference>
<accession>A0A9X1YIZ3</accession>
<evidence type="ECO:0000256" key="7">
    <source>
        <dbReference type="SAM" id="SignalP"/>
    </source>
</evidence>
<dbReference type="PANTHER" id="PTHR30632">
    <property type="entry name" value="MOLYBDATE-BINDING PERIPLASMIC PROTEIN"/>
    <property type="match status" value="1"/>
</dbReference>
<comment type="similarity">
    <text evidence="1">Belongs to the bacterial solute-binding protein ModA family.</text>
</comment>
<name>A0A9X1YIZ3_9BURK</name>
<dbReference type="Proteomes" id="UP001139353">
    <property type="component" value="Unassembled WGS sequence"/>
</dbReference>
<feature type="binding site" evidence="6">
    <location>
        <position position="168"/>
    </location>
    <ligand>
        <name>molybdate</name>
        <dbReference type="ChEBI" id="CHEBI:36264"/>
    </ligand>
</feature>
<protein>
    <submittedName>
        <fullName evidence="8">Molybdate ABC transporter substrate-binding protein</fullName>
    </submittedName>
</protein>
<dbReference type="InterPro" id="IPR044084">
    <property type="entry name" value="AvModA-like_subst-bd"/>
</dbReference>
<dbReference type="GO" id="GO:0046872">
    <property type="term" value="F:metal ion binding"/>
    <property type="evidence" value="ECO:0007669"/>
    <property type="project" value="UniProtKB-KW"/>
</dbReference>
<keyword evidence="3 6" id="KW-0479">Metal-binding</keyword>
<feature type="signal peptide" evidence="7">
    <location>
        <begin position="1"/>
        <end position="23"/>
    </location>
</feature>
<comment type="caution">
    <text evidence="8">The sequence shown here is derived from an EMBL/GenBank/DDBJ whole genome shotgun (WGS) entry which is preliminary data.</text>
</comment>
<dbReference type="CDD" id="cd13539">
    <property type="entry name" value="PBP2_AvModA"/>
    <property type="match status" value="1"/>
</dbReference>
<evidence type="ECO:0000256" key="6">
    <source>
        <dbReference type="PIRSR" id="PIRSR004846-1"/>
    </source>
</evidence>
<dbReference type="PANTHER" id="PTHR30632:SF14">
    <property type="entry name" value="TUNGSTATE_MOLYBDATE_CHROMATE-BINDING PROTEIN MODA"/>
    <property type="match status" value="1"/>
</dbReference>
<keyword evidence="2 6" id="KW-0500">Molybdenum</keyword>
<feature type="chain" id="PRO_5040866313" evidence="7">
    <location>
        <begin position="24"/>
        <end position="252"/>
    </location>
</feature>
<dbReference type="GO" id="GO:1901359">
    <property type="term" value="F:tungstate binding"/>
    <property type="evidence" value="ECO:0007669"/>
    <property type="project" value="UniProtKB-ARBA"/>
</dbReference>
<gene>
    <name evidence="8" type="primary">modA</name>
    <name evidence="8" type="ORF">LPC04_06015</name>
</gene>
<dbReference type="RefSeq" id="WP_275681275.1">
    <property type="nucleotide sequence ID" value="NZ_JAJLJH010000001.1"/>
</dbReference>
<evidence type="ECO:0000313" key="9">
    <source>
        <dbReference type="Proteomes" id="UP001139353"/>
    </source>
</evidence>
<dbReference type="GO" id="GO:0015689">
    <property type="term" value="P:molybdate ion transport"/>
    <property type="evidence" value="ECO:0007669"/>
    <property type="project" value="InterPro"/>
</dbReference>
<feature type="binding site" evidence="6">
    <location>
        <position position="60"/>
    </location>
    <ligand>
        <name>molybdate</name>
        <dbReference type="ChEBI" id="CHEBI:36264"/>
    </ligand>
</feature>
<proteinExistence type="inferred from homology"/>
<dbReference type="FunFam" id="3.40.190.10:FF:000035">
    <property type="entry name" value="Molybdate ABC transporter substrate-binding protein"/>
    <property type="match status" value="1"/>
</dbReference>
<sequence length="252" mass="26514">MTLTFPRALFGLTVAAFALSAQADEVQVAVAANFSAAAQKIAAQFEHDTGHTVKLSFGATGKFYAQIEAGAPFDVLLAADQVTPGTLVTEGKAVPGTLHTYAIGKLVLWSADPALVDGRGEVLKSDKWKHLSVADAKLAPYGQAAKETLAALKLTDGVQPRIVTAENIGQALQFVQSGNAELGFVALGQVQPPDGSKVPGSMWLVPDNLYTPIKQDAVVIAATKVNKAATEFVDYLASDKARVVIKAYGYSW</sequence>
<dbReference type="NCBIfam" id="TIGR01256">
    <property type="entry name" value="modA"/>
    <property type="match status" value="1"/>
</dbReference>
<dbReference type="PIRSF" id="PIRSF004846">
    <property type="entry name" value="ModA"/>
    <property type="match status" value="1"/>
</dbReference>
<dbReference type="AlphaFoldDB" id="A0A9X1YIZ3"/>
<reference evidence="8" key="1">
    <citation type="submission" date="2021-11" db="EMBL/GenBank/DDBJ databases">
        <title>BS-T2-15 a new species belonging to the Comamonadaceae family isolated from the soil of a French oak forest.</title>
        <authorList>
            <person name="Mieszkin S."/>
            <person name="Alain K."/>
        </authorList>
    </citation>
    <scope>NUCLEOTIDE SEQUENCE</scope>
    <source>
        <strain evidence="8">BS-T2-15</strain>
    </source>
</reference>
<organism evidence="8 9">
    <name type="scientific">Scleromatobacter humisilvae</name>
    <dbReference type="NCBI Taxonomy" id="2897159"/>
    <lineage>
        <taxon>Bacteria</taxon>
        <taxon>Pseudomonadati</taxon>
        <taxon>Pseudomonadota</taxon>
        <taxon>Betaproteobacteria</taxon>
        <taxon>Burkholderiales</taxon>
        <taxon>Sphaerotilaceae</taxon>
        <taxon>Scleromatobacter</taxon>
    </lineage>
</organism>
<evidence type="ECO:0000313" key="8">
    <source>
        <dbReference type="EMBL" id="MCK9685267.1"/>
    </source>
</evidence>
<dbReference type="InterPro" id="IPR005950">
    <property type="entry name" value="ModA"/>
</dbReference>